<dbReference type="RefSeq" id="WP_117394585.1">
    <property type="nucleotide sequence ID" value="NZ_CP021330.1"/>
</dbReference>
<protein>
    <recommendedName>
        <fullName evidence="3">ApeA N-terminal domain-containing protein</fullName>
    </recommendedName>
</protein>
<keyword evidence="2" id="KW-1185">Reference proteome</keyword>
<dbReference type="KEGG" id="mmyr:MXMO3_00092"/>
<name>A0A2R4M9F1_9HYPH</name>
<proteinExistence type="predicted"/>
<organism evidence="1 2">
    <name type="scientific">Maritalea myrionectae</name>
    <dbReference type="NCBI Taxonomy" id="454601"/>
    <lineage>
        <taxon>Bacteria</taxon>
        <taxon>Pseudomonadati</taxon>
        <taxon>Pseudomonadota</taxon>
        <taxon>Alphaproteobacteria</taxon>
        <taxon>Hyphomicrobiales</taxon>
        <taxon>Devosiaceae</taxon>
        <taxon>Maritalea</taxon>
    </lineage>
</organism>
<dbReference type="Pfam" id="PF17419">
    <property type="entry name" value="MauJ"/>
    <property type="match status" value="1"/>
</dbReference>
<dbReference type="Proteomes" id="UP000258927">
    <property type="component" value="Chromosome"/>
</dbReference>
<dbReference type="InterPro" id="IPR035383">
    <property type="entry name" value="MauJ"/>
</dbReference>
<sequence>MSIRIRKVDEEIFYERGNWSTAGLKGIAIPTYPIAIDFSGNQIFLKPGNARSPDHHFTFHTVAHRCPPEVSLHDQHNVICEFANAVSWIKELPIEVVDFTGSDLPTSVGSIFETTLGFNDDFFIEYLPEPTERSVKLALAIYREGQLLNIPAYQCLSYFRILNLAYGRGGKLKQWIRDHYEMVRDYWPHRLHDWMPLNSQTPKQSIENYFISSNRCAVAHASDNEPTIDPNDLNDLQRMRHDLPFVKAMAAYTIEHTFLVPSAQTIFRRRRSP</sequence>
<evidence type="ECO:0000313" key="1">
    <source>
        <dbReference type="EMBL" id="AVX02640.1"/>
    </source>
</evidence>
<gene>
    <name evidence="1" type="ORF">MXMO3_00092</name>
</gene>
<evidence type="ECO:0000313" key="2">
    <source>
        <dbReference type="Proteomes" id="UP000258927"/>
    </source>
</evidence>
<dbReference type="AlphaFoldDB" id="A0A2R4M9F1"/>
<accession>A0A2R4M9F1</accession>
<dbReference type="EMBL" id="CP021330">
    <property type="protein sequence ID" value="AVX02640.1"/>
    <property type="molecule type" value="Genomic_DNA"/>
</dbReference>
<evidence type="ECO:0008006" key="3">
    <source>
        <dbReference type="Google" id="ProtNLM"/>
    </source>
</evidence>
<reference evidence="1 2" key="1">
    <citation type="submission" date="2017-05" db="EMBL/GenBank/DDBJ databases">
        <title>Genome Analysis of Maritalea myrionectae HL2708#5.</title>
        <authorList>
            <consortium name="Cotde Inc.-PKNU"/>
            <person name="Jang D."/>
            <person name="Oh H.-M."/>
        </authorList>
    </citation>
    <scope>NUCLEOTIDE SEQUENCE [LARGE SCALE GENOMIC DNA]</scope>
    <source>
        <strain evidence="1 2">HL2708#5</strain>
    </source>
</reference>